<evidence type="ECO:0000259" key="3">
    <source>
        <dbReference type="PROSITE" id="PS50112"/>
    </source>
</evidence>
<dbReference type="PROSITE" id="PS50113">
    <property type="entry name" value="PAC"/>
    <property type="match status" value="2"/>
</dbReference>
<dbReference type="NCBIfam" id="TIGR00229">
    <property type="entry name" value="sensory_box"/>
    <property type="match status" value="2"/>
</dbReference>
<feature type="region of interest" description="Disordered" evidence="1">
    <location>
        <begin position="1"/>
        <end position="51"/>
    </location>
</feature>
<keyword evidence="7" id="KW-1185">Reference proteome</keyword>
<dbReference type="Pfam" id="PF00990">
    <property type="entry name" value="GGDEF"/>
    <property type="match status" value="1"/>
</dbReference>
<evidence type="ECO:0000313" key="6">
    <source>
        <dbReference type="EMBL" id="AUN95702.1"/>
    </source>
</evidence>
<keyword evidence="2" id="KW-0812">Transmembrane</keyword>
<feature type="domain" description="PAC" evidence="4">
    <location>
        <begin position="593"/>
        <end position="644"/>
    </location>
</feature>
<feature type="domain" description="GGDEF" evidence="5">
    <location>
        <begin position="676"/>
        <end position="802"/>
    </location>
</feature>
<dbReference type="InterPro" id="IPR013656">
    <property type="entry name" value="PAS_4"/>
</dbReference>
<sequence length="802" mass="89660">MNRRRLPTPPPDAGMSHPLRSSRPAQKRPRTGLQKSHTTWHTAGNEHGKGRAAGVYLKHGALTWQIRMSSHDASPDGNQTPRRPGSRHVPRLVWITASLVGAILLATMGFVIRGQEQAEARLMAEDTARTYALLTQNILEDVDRVIGDAARDWFAGGDAGQRLHIERTLQRRKHTSPYILELVLIDADARIVAWTGDGAPPPVHDRPYYTFHRDTPGSALHVSPPLRSRAHDGEWFFSLSRAVRDSDGHLLGIGVAALLPVAMQGQFDRHLTDPRQSLSLVHRDGLLVFRIPREPLAIGTDMNRYAPPGGVPFGETFDVPQGLRGERRAVHVREVLDGSLLVAGTSNLDIGLATWRLGMFSAVGLWALFVALGYLVVRELNRRHLREQEAFALYHELFEAAPDTLFVIAVEAGGQRFRYVAGNPALESGIGIPLDRFVGSTPHDLMPADKADALCERYRRCMLERRPERFEESFDMPAGCAYWMIVLAPIVHPVSGRVDRIIGIARDITHERSLTERLQSITSNLPGFVYQLRRDAQGRFEYVYASEGVEDFVGIPLDAVLADADTLLRRIHPDDFDPIIAARLDDAQRLAPWHATFRMTHADGRTQWVEAHDTAQRLPDGSILWTGYANDVTERKRLEEQVRHLAHHDTLTGLPNRSRFMEIAERERRLAERRGSRLALLFIDLDRFKPVNDTHGHAIGDRLLQQAAHRITECVRATDVAARLGGDEFVVLLQDVSGPEDAMHVAEKIRRAVSNEFVVEGLTLELSCSIGVALYPDDARTVTELMRRADQAMYLAKAAGRN</sequence>
<dbReference type="InterPro" id="IPR035965">
    <property type="entry name" value="PAS-like_dom_sf"/>
</dbReference>
<feature type="compositionally biased region" description="Polar residues" evidence="1">
    <location>
        <begin position="33"/>
        <end position="42"/>
    </location>
</feature>
<keyword evidence="2" id="KW-1133">Transmembrane helix</keyword>
<dbReference type="CDD" id="cd12914">
    <property type="entry name" value="PDC1_DGC_like"/>
    <property type="match status" value="1"/>
</dbReference>
<feature type="domain" description="PAC" evidence="4">
    <location>
        <begin position="468"/>
        <end position="520"/>
    </location>
</feature>
<evidence type="ECO:0000256" key="1">
    <source>
        <dbReference type="SAM" id="MobiDB-lite"/>
    </source>
</evidence>
<name>A0A2I6S8X8_9RHOO</name>
<organism evidence="6 7">
    <name type="scientific">Pseudazoarcus pumilus</name>
    <dbReference type="NCBI Taxonomy" id="2067960"/>
    <lineage>
        <taxon>Bacteria</taxon>
        <taxon>Pseudomonadati</taxon>
        <taxon>Pseudomonadota</taxon>
        <taxon>Betaproteobacteria</taxon>
        <taxon>Rhodocyclales</taxon>
        <taxon>Zoogloeaceae</taxon>
        <taxon>Pseudazoarcus</taxon>
    </lineage>
</organism>
<dbReference type="KEGG" id="atw:C0099_12635"/>
<dbReference type="CDD" id="cd00130">
    <property type="entry name" value="PAS"/>
    <property type="match status" value="1"/>
</dbReference>
<proteinExistence type="predicted"/>
<dbReference type="SUPFAM" id="SSF55785">
    <property type="entry name" value="PYP-like sensor domain (PAS domain)"/>
    <property type="match status" value="2"/>
</dbReference>
<evidence type="ECO:0000313" key="7">
    <source>
        <dbReference type="Proteomes" id="UP000242205"/>
    </source>
</evidence>
<dbReference type="GO" id="GO:0003824">
    <property type="term" value="F:catalytic activity"/>
    <property type="evidence" value="ECO:0007669"/>
    <property type="project" value="UniProtKB-ARBA"/>
</dbReference>
<protein>
    <recommendedName>
        <fullName evidence="8">Diguanylate cyclase</fullName>
    </recommendedName>
</protein>
<dbReference type="InterPro" id="IPR043128">
    <property type="entry name" value="Rev_trsase/Diguanyl_cyclase"/>
</dbReference>
<reference evidence="6 7" key="1">
    <citation type="submission" date="2018-01" db="EMBL/GenBank/DDBJ databases">
        <authorList>
            <person name="Fu G.-Y."/>
        </authorList>
    </citation>
    <scope>NUCLEOTIDE SEQUENCE [LARGE SCALE GENOMIC DNA]</scope>
    <source>
        <strain evidence="6 7">SY39</strain>
    </source>
</reference>
<evidence type="ECO:0008006" key="8">
    <source>
        <dbReference type="Google" id="ProtNLM"/>
    </source>
</evidence>
<dbReference type="SMART" id="SM00267">
    <property type="entry name" value="GGDEF"/>
    <property type="match status" value="1"/>
</dbReference>
<dbReference type="InterPro" id="IPR029787">
    <property type="entry name" value="Nucleotide_cyclase"/>
</dbReference>
<dbReference type="Pfam" id="PF08448">
    <property type="entry name" value="PAS_4"/>
    <property type="match status" value="1"/>
</dbReference>
<dbReference type="PANTHER" id="PTHR46663:SF2">
    <property type="entry name" value="GGDEF DOMAIN-CONTAINING PROTEIN"/>
    <property type="match status" value="1"/>
</dbReference>
<dbReference type="FunFam" id="3.30.70.270:FF:000001">
    <property type="entry name" value="Diguanylate cyclase domain protein"/>
    <property type="match status" value="1"/>
</dbReference>
<dbReference type="InterPro" id="IPR013655">
    <property type="entry name" value="PAS_fold_3"/>
</dbReference>
<evidence type="ECO:0000259" key="4">
    <source>
        <dbReference type="PROSITE" id="PS50113"/>
    </source>
</evidence>
<keyword evidence="2" id="KW-0472">Membrane</keyword>
<evidence type="ECO:0000259" key="5">
    <source>
        <dbReference type="PROSITE" id="PS50887"/>
    </source>
</evidence>
<dbReference type="NCBIfam" id="TIGR00254">
    <property type="entry name" value="GGDEF"/>
    <property type="match status" value="1"/>
</dbReference>
<accession>A0A2I6S8X8</accession>
<dbReference type="AlphaFoldDB" id="A0A2I6S8X8"/>
<dbReference type="SUPFAM" id="SSF55073">
    <property type="entry name" value="Nucleotide cyclase"/>
    <property type="match status" value="1"/>
</dbReference>
<feature type="transmembrane region" description="Helical" evidence="2">
    <location>
        <begin position="355"/>
        <end position="377"/>
    </location>
</feature>
<dbReference type="Gene3D" id="3.30.450.20">
    <property type="entry name" value="PAS domain"/>
    <property type="match status" value="3"/>
</dbReference>
<dbReference type="OrthoDB" id="8929028at2"/>
<dbReference type="Gene3D" id="3.30.70.270">
    <property type="match status" value="1"/>
</dbReference>
<dbReference type="PROSITE" id="PS50112">
    <property type="entry name" value="PAS"/>
    <property type="match status" value="1"/>
</dbReference>
<dbReference type="PANTHER" id="PTHR46663">
    <property type="entry name" value="DIGUANYLATE CYCLASE DGCT-RELATED"/>
    <property type="match status" value="1"/>
</dbReference>
<dbReference type="InterPro" id="IPR052163">
    <property type="entry name" value="DGC-Regulatory_Protein"/>
</dbReference>
<dbReference type="PROSITE" id="PS50887">
    <property type="entry name" value="GGDEF"/>
    <property type="match status" value="1"/>
</dbReference>
<gene>
    <name evidence="6" type="ORF">C0099_12635</name>
</gene>
<dbReference type="EMBL" id="CP025682">
    <property type="protein sequence ID" value="AUN95702.1"/>
    <property type="molecule type" value="Genomic_DNA"/>
</dbReference>
<evidence type="ECO:0000256" key="2">
    <source>
        <dbReference type="SAM" id="Phobius"/>
    </source>
</evidence>
<dbReference type="Proteomes" id="UP000242205">
    <property type="component" value="Chromosome"/>
</dbReference>
<dbReference type="SMART" id="SM00091">
    <property type="entry name" value="PAS"/>
    <property type="match status" value="2"/>
</dbReference>
<feature type="transmembrane region" description="Helical" evidence="2">
    <location>
        <begin position="92"/>
        <end position="112"/>
    </location>
</feature>
<feature type="domain" description="PAS" evidence="3">
    <location>
        <begin position="514"/>
        <end position="575"/>
    </location>
</feature>
<dbReference type="InterPro" id="IPR000014">
    <property type="entry name" value="PAS"/>
</dbReference>
<dbReference type="Pfam" id="PF08447">
    <property type="entry name" value="PAS_3"/>
    <property type="match status" value="1"/>
</dbReference>
<dbReference type="InterPro" id="IPR000160">
    <property type="entry name" value="GGDEF_dom"/>
</dbReference>
<dbReference type="InterPro" id="IPR000700">
    <property type="entry name" value="PAS-assoc_C"/>
</dbReference>
<dbReference type="CDD" id="cd01949">
    <property type="entry name" value="GGDEF"/>
    <property type="match status" value="1"/>
</dbReference>